<dbReference type="Pfam" id="PF13649">
    <property type="entry name" value="Methyltransf_25"/>
    <property type="match status" value="1"/>
</dbReference>
<evidence type="ECO:0000256" key="7">
    <source>
        <dbReference type="SAM" id="MobiDB-lite"/>
    </source>
</evidence>
<reference evidence="9" key="1">
    <citation type="submission" date="2020-07" db="EMBL/GenBank/DDBJ databases">
        <authorList>
            <person name="Lin J."/>
        </authorList>
    </citation>
    <scope>NUCLEOTIDE SEQUENCE</scope>
</reference>
<dbReference type="SUPFAM" id="SSF53335">
    <property type="entry name" value="S-adenosyl-L-methionine-dependent methyltransferases"/>
    <property type="match status" value="1"/>
</dbReference>
<name>A0A6V7PSX8_ANACO</name>
<proteinExistence type="predicted"/>
<evidence type="ECO:0000259" key="8">
    <source>
        <dbReference type="PROSITE" id="PS00028"/>
    </source>
</evidence>
<dbReference type="PANTHER" id="PTHR11006:SF89">
    <property type="entry name" value="PROTEIN ARGININE N-METHYLTRANSFERASE 3-RELATED"/>
    <property type="match status" value="1"/>
</dbReference>
<dbReference type="GO" id="GO:0035242">
    <property type="term" value="F:protein-arginine omega-N asymmetric methyltransferase activity"/>
    <property type="evidence" value="ECO:0007669"/>
    <property type="project" value="UniProtKB-EC"/>
</dbReference>
<accession>A0A6V7PSX8</accession>
<dbReference type="InterPro" id="IPR041698">
    <property type="entry name" value="Methyltransf_25"/>
</dbReference>
<evidence type="ECO:0000256" key="3">
    <source>
        <dbReference type="ARBA" id="ARBA00022691"/>
    </source>
</evidence>
<dbReference type="EMBL" id="LR862151">
    <property type="protein sequence ID" value="CAD1833808.1"/>
    <property type="molecule type" value="Genomic_DNA"/>
</dbReference>
<dbReference type="PANTHER" id="PTHR11006">
    <property type="entry name" value="PROTEIN ARGININE N-METHYLTRANSFERASE"/>
    <property type="match status" value="1"/>
</dbReference>
<dbReference type="CDD" id="cd02440">
    <property type="entry name" value="AdoMet_MTases"/>
    <property type="match status" value="1"/>
</dbReference>
<dbReference type="InterPro" id="IPR013087">
    <property type="entry name" value="Znf_C2H2_type"/>
</dbReference>
<evidence type="ECO:0000256" key="5">
    <source>
        <dbReference type="ARBA" id="ARBA00049303"/>
    </source>
</evidence>
<evidence type="ECO:0000256" key="2">
    <source>
        <dbReference type="ARBA" id="ARBA00022679"/>
    </source>
</evidence>
<dbReference type="GO" id="GO:0005634">
    <property type="term" value="C:nucleus"/>
    <property type="evidence" value="ECO:0007669"/>
    <property type="project" value="TreeGrafter"/>
</dbReference>
<keyword evidence="2 6" id="KW-0808">Transferase</keyword>
<dbReference type="FunFam" id="3.40.50.150:FF:000016">
    <property type="entry name" value="Protein arginine N-methyltransferase 6"/>
    <property type="match status" value="1"/>
</dbReference>
<protein>
    <recommendedName>
        <fullName evidence="8">C2H2-type domain-containing protein</fullName>
    </recommendedName>
</protein>
<keyword evidence="3 6" id="KW-0949">S-adenosyl-L-methionine</keyword>
<gene>
    <name evidence="9" type="ORF">CB5_LOCUS17019</name>
</gene>
<dbReference type="InterPro" id="IPR025799">
    <property type="entry name" value="Arg_MeTrfase"/>
</dbReference>
<organism evidence="9">
    <name type="scientific">Ananas comosus var. bracteatus</name>
    <name type="common">red pineapple</name>
    <dbReference type="NCBI Taxonomy" id="296719"/>
    <lineage>
        <taxon>Eukaryota</taxon>
        <taxon>Viridiplantae</taxon>
        <taxon>Streptophyta</taxon>
        <taxon>Embryophyta</taxon>
        <taxon>Tracheophyta</taxon>
        <taxon>Spermatophyta</taxon>
        <taxon>Magnoliopsida</taxon>
        <taxon>Liliopsida</taxon>
        <taxon>Poales</taxon>
        <taxon>Bromeliaceae</taxon>
        <taxon>Bromelioideae</taxon>
        <taxon>Ananas</taxon>
    </lineage>
</organism>
<evidence type="ECO:0000256" key="1">
    <source>
        <dbReference type="ARBA" id="ARBA00022603"/>
    </source>
</evidence>
<dbReference type="AlphaFoldDB" id="A0A6V7PSX8"/>
<evidence type="ECO:0000256" key="4">
    <source>
        <dbReference type="ARBA" id="ARBA00047384"/>
    </source>
</evidence>
<feature type="compositionally biased region" description="Acidic residues" evidence="7">
    <location>
        <begin position="16"/>
        <end position="28"/>
    </location>
</feature>
<dbReference type="PROSITE" id="PS51678">
    <property type="entry name" value="SAM_MT_PRMT"/>
    <property type="match status" value="1"/>
</dbReference>
<feature type="domain" description="C2H2-type" evidence="8">
    <location>
        <begin position="51"/>
        <end position="72"/>
    </location>
</feature>
<dbReference type="SUPFAM" id="SSF57667">
    <property type="entry name" value="beta-beta-alpha zinc fingers"/>
    <property type="match status" value="2"/>
</dbReference>
<comment type="catalytic activity">
    <reaction evidence="4">
        <text>L-arginyl-[protein] + 2 S-adenosyl-L-methionine = N(omega),N(omega)-dimethyl-L-arginyl-[protein] + 2 S-adenosyl-L-homocysteine + 2 H(+)</text>
        <dbReference type="Rhea" id="RHEA:48096"/>
        <dbReference type="Rhea" id="RHEA-COMP:10532"/>
        <dbReference type="Rhea" id="RHEA-COMP:11991"/>
        <dbReference type="ChEBI" id="CHEBI:15378"/>
        <dbReference type="ChEBI" id="CHEBI:29965"/>
        <dbReference type="ChEBI" id="CHEBI:57856"/>
        <dbReference type="ChEBI" id="CHEBI:59789"/>
        <dbReference type="ChEBI" id="CHEBI:61897"/>
        <dbReference type="EC" id="2.1.1.319"/>
    </reaction>
    <physiologicalReaction direction="left-to-right" evidence="4">
        <dbReference type="Rhea" id="RHEA:48097"/>
    </physiologicalReaction>
</comment>
<sequence length="632" mass="70193">METKPSTATAATTIVVDEEEEEEEEDAAEAWGDWESGAEEDGGDSSPNFLCLFCGSRFDSTASLFKHCSGDHAFDFYGVVRDMGWISTARSSSSIMSDPRERTMLESLFQMGYSGMVAENKCWSCGETFQCREDVQNHLHVANSYNKDGKVLWADNSYLKPFMEDDSLLHSFAVDDDDEDWNPSMDKEELMRQLMSNEELEELCRNTHNMVGVKDEREIEEKEDQFEKITVNGSVLEDTCEPLNQKDNEKQLKISRATLAAREIKNVNDGYFGAYGSFGIHREMLSDKVRTYAYRSALINNPSLLNQATVLDVGCGTGILSLFAAQAGASRVIAVEASAKMATVATQIAKDNGLLADESLKCEDKKGSKVISVVHCMVEELDKHIQVPPRGIDVLVSEWMGYCLLYESMLSSVLYARDHFLKPGGAILPDTATIFGAGFGRGGTSLPFWDNVYGFDMSCIGKEIAEDAARVPMVDIVEPQDIVTDSAVLHYFDLATMTQEEMDFTSSFELKPRPDNARLTWCYGIVLWFETGFTARYCKEAQAILSTSPHCPKTHWSQTIFTFKEPIALTTVESIDDSSAPVGSRECPASTIRSRISIVRSSAHRSIDASIETTAVGSDGRKRSWPAQIFNL</sequence>
<dbReference type="GO" id="GO:0032259">
    <property type="term" value="P:methylation"/>
    <property type="evidence" value="ECO:0007669"/>
    <property type="project" value="UniProtKB-KW"/>
</dbReference>
<dbReference type="InterPro" id="IPR055135">
    <property type="entry name" value="PRMT_dom"/>
</dbReference>
<dbReference type="InterPro" id="IPR036236">
    <property type="entry name" value="Znf_C2H2_sf"/>
</dbReference>
<dbReference type="Pfam" id="PF22528">
    <property type="entry name" value="PRMT_C"/>
    <property type="match status" value="1"/>
</dbReference>
<feature type="region of interest" description="Disordered" evidence="7">
    <location>
        <begin position="1"/>
        <end position="43"/>
    </location>
</feature>
<keyword evidence="1 6" id="KW-0489">Methyltransferase</keyword>
<comment type="catalytic activity">
    <reaction evidence="5">
        <text>L-arginyl-[protein] + S-adenosyl-L-methionine = N(omega)-methyl-L-arginyl-[protein] + S-adenosyl-L-homocysteine + H(+)</text>
        <dbReference type="Rhea" id="RHEA:48100"/>
        <dbReference type="Rhea" id="RHEA-COMP:10532"/>
        <dbReference type="Rhea" id="RHEA-COMP:11990"/>
        <dbReference type="ChEBI" id="CHEBI:15378"/>
        <dbReference type="ChEBI" id="CHEBI:29965"/>
        <dbReference type="ChEBI" id="CHEBI:57856"/>
        <dbReference type="ChEBI" id="CHEBI:59789"/>
        <dbReference type="ChEBI" id="CHEBI:65280"/>
    </reaction>
    <physiologicalReaction direction="left-to-right" evidence="5">
        <dbReference type="Rhea" id="RHEA:48101"/>
    </physiologicalReaction>
</comment>
<dbReference type="Gene3D" id="2.70.160.11">
    <property type="entry name" value="Hnrnp arginine n-methyltransferase1"/>
    <property type="match status" value="1"/>
</dbReference>
<dbReference type="Gene3D" id="3.40.50.150">
    <property type="entry name" value="Vaccinia Virus protein VP39"/>
    <property type="match status" value="1"/>
</dbReference>
<dbReference type="PROSITE" id="PS00028">
    <property type="entry name" value="ZINC_FINGER_C2H2_1"/>
    <property type="match status" value="1"/>
</dbReference>
<evidence type="ECO:0000313" key="9">
    <source>
        <dbReference type="EMBL" id="CAD1833808.1"/>
    </source>
</evidence>
<evidence type="ECO:0000256" key="6">
    <source>
        <dbReference type="PROSITE-ProRule" id="PRU01015"/>
    </source>
</evidence>
<dbReference type="GO" id="GO:0042054">
    <property type="term" value="F:histone methyltransferase activity"/>
    <property type="evidence" value="ECO:0007669"/>
    <property type="project" value="TreeGrafter"/>
</dbReference>
<dbReference type="InterPro" id="IPR029063">
    <property type="entry name" value="SAM-dependent_MTases_sf"/>
</dbReference>